<dbReference type="STRING" id="515635.Dtur_0953"/>
<proteinExistence type="predicted"/>
<dbReference type="KEGG" id="dtu:Dtur_0953"/>
<dbReference type="Proteomes" id="UP000007719">
    <property type="component" value="Chromosome"/>
</dbReference>
<dbReference type="PROSITE" id="PS50889">
    <property type="entry name" value="S4"/>
    <property type="match status" value="1"/>
</dbReference>
<dbReference type="SMART" id="SM00363">
    <property type="entry name" value="S4"/>
    <property type="match status" value="1"/>
</dbReference>
<name>B8E1A6_DICTD</name>
<dbReference type="AlphaFoldDB" id="B8E1A6"/>
<dbReference type="PANTHER" id="PTHR13633">
    <property type="entry name" value="MITOCHONDRIAL TRANSCRIPTION RESCUE FACTOR 1"/>
    <property type="match status" value="1"/>
</dbReference>
<dbReference type="HOGENOM" id="CLU_1072539_0_0_0"/>
<dbReference type="OrthoDB" id="9812787at2"/>
<dbReference type="EMBL" id="CP001251">
    <property type="protein sequence ID" value="ACK42234.1"/>
    <property type="molecule type" value="Genomic_DNA"/>
</dbReference>
<dbReference type="FunCoup" id="B8E1A6">
    <property type="interactions" value="91"/>
</dbReference>
<reference evidence="4" key="1">
    <citation type="journal article" date="2016" name="Front. Microbiol.">
        <title>The complete genome sequence of hyperthermophile Dictyoglomus turgidum DSM 6724 reveals a specialized carbohydrate fermentor.</title>
        <authorList>
            <person name="Brumm P.J."/>
            <person name="Gowda K."/>
            <person name="Robb F.T."/>
            <person name="Mead D.A."/>
        </authorList>
    </citation>
    <scope>NUCLEOTIDE SEQUENCE [LARGE SCALE GENOMIC DNA]</scope>
    <source>
        <strain evidence="4">DSM 6724 / Z-1310</strain>
    </source>
</reference>
<dbReference type="EnsemblBacteria" id="ACK42234">
    <property type="protein sequence ID" value="ACK42234"/>
    <property type="gene ID" value="Dtur_0953"/>
</dbReference>
<evidence type="ECO:0000313" key="3">
    <source>
        <dbReference type="EMBL" id="ACK42234.1"/>
    </source>
</evidence>
<dbReference type="PANTHER" id="PTHR13633:SF3">
    <property type="entry name" value="MITOCHONDRIAL TRANSCRIPTION RESCUE FACTOR 1"/>
    <property type="match status" value="1"/>
</dbReference>
<keyword evidence="4" id="KW-1185">Reference proteome</keyword>
<dbReference type="RefSeq" id="WP_012583318.1">
    <property type="nucleotide sequence ID" value="NC_011661.1"/>
</dbReference>
<evidence type="ECO:0000259" key="2">
    <source>
        <dbReference type="SMART" id="SM00363"/>
    </source>
</evidence>
<sequence>MGQKIDELFLEIKDKKIKEKVRELYDVFQKVAQKGGLYVTGFLSLTEQYYFQRISGYFTNELYTSLYGGVDGAERKRGFISDKIELIEYIDYNKYLVGISINPEEKISISFLKEIFEKNVLLDKVGDIWYSDGIKMVLASETLFEVQKILGENNINFELLTLDQLKTYSKATRIIRTTESSKRLDSIGGAALGISRSKMQTYIKAGVVTVNGKKVADTHYELEEGDVVIVQELGNFKINKINVTPKGKFYMEIERSLRR</sequence>
<dbReference type="InterPro" id="IPR036986">
    <property type="entry name" value="S4_RNA-bd_sf"/>
</dbReference>
<dbReference type="InParanoid" id="B8E1A6"/>
<gene>
    <name evidence="3" type="ordered locus">Dtur_0953</name>
</gene>
<evidence type="ECO:0000313" key="4">
    <source>
        <dbReference type="Proteomes" id="UP000007719"/>
    </source>
</evidence>
<dbReference type="GO" id="GO:0003723">
    <property type="term" value="F:RNA binding"/>
    <property type="evidence" value="ECO:0007669"/>
    <property type="project" value="UniProtKB-KW"/>
</dbReference>
<dbReference type="Gene3D" id="3.30.1370.160">
    <property type="match status" value="1"/>
</dbReference>
<dbReference type="SUPFAM" id="SSF55174">
    <property type="entry name" value="Alpha-L RNA-binding motif"/>
    <property type="match status" value="1"/>
</dbReference>
<keyword evidence="1" id="KW-0694">RNA-binding</keyword>
<dbReference type="Gene3D" id="3.10.290.10">
    <property type="entry name" value="RNA-binding S4 domain"/>
    <property type="match status" value="1"/>
</dbReference>
<feature type="domain" description="RNA-binding S4" evidence="2">
    <location>
        <begin position="182"/>
        <end position="242"/>
    </location>
</feature>
<dbReference type="InterPro" id="IPR002942">
    <property type="entry name" value="S4_RNA-bd"/>
</dbReference>
<organism evidence="3 4">
    <name type="scientific">Dictyoglomus turgidum (strain DSM 6724 / Z-1310)</name>
    <dbReference type="NCBI Taxonomy" id="515635"/>
    <lineage>
        <taxon>Bacteria</taxon>
        <taxon>Pseudomonadati</taxon>
        <taxon>Dictyoglomota</taxon>
        <taxon>Dictyoglomia</taxon>
        <taxon>Dictyoglomales</taxon>
        <taxon>Dictyoglomaceae</taxon>
        <taxon>Dictyoglomus</taxon>
    </lineage>
</organism>
<accession>B8E1A6</accession>
<dbReference type="CDD" id="cd00165">
    <property type="entry name" value="S4"/>
    <property type="match status" value="1"/>
</dbReference>
<dbReference type="eggNOG" id="COG2302">
    <property type="taxonomic scope" value="Bacteria"/>
</dbReference>
<dbReference type="Pfam" id="PF01479">
    <property type="entry name" value="S4"/>
    <property type="match status" value="1"/>
</dbReference>
<protein>
    <submittedName>
        <fullName evidence="3">RNA-binding S4 domain protein</fullName>
    </submittedName>
</protein>
<evidence type="ECO:0000256" key="1">
    <source>
        <dbReference type="PROSITE-ProRule" id="PRU00182"/>
    </source>
</evidence>